<dbReference type="InterPro" id="IPR021308">
    <property type="entry name" value="GfcB"/>
</dbReference>
<accession>A0A8G1ED97</accession>
<name>A0A8G1ED97_9RHOB</name>
<keyword evidence="1" id="KW-0449">Lipoprotein</keyword>
<sequence length="236" mass="25715">MGEVLAVIAKLLRRTLGLFGFPLVLLGCSVGQDVTSPGLVLQELLIAQGKAALNRNGDPSVAVMNLSRSQLNSLGETVLRAQIPNYGLAAVLFISQDRAPYSIWRTPDNVTLQFRSGLIIGSKGVGADLVAVDDPRMIAVLEGREGPGPGKRVNSAFDGTNATVKTEFTCQISDLGPENVTVAELSYPTRHLRQTCTSPNENFVNDYWVQGRTVWKSRQWFNEQIGYVTVERISPQ</sequence>
<evidence type="ECO:0000313" key="2">
    <source>
        <dbReference type="Proteomes" id="UP000826300"/>
    </source>
</evidence>
<reference evidence="1" key="1">
    <citation type="submission" date="2021-02" db="EMBL/GenBank/DDBJ databases">
        <title>Rhodobacter shimadae sp. nov., an aerobic anoxygenic phototrophic bacterium isolated from a hot spring.</title>
        <authorList>
            <person name="Muramatsu S."/>
            <person name="Haruta S."/>
            <person name="Hirose S."/>
            <person name="Hanada S."/>
        </authorList>
    </citation>
    <scope>NUCLEOTIDE SEQUENCE</scope>
    <source>
        <strain evidence="1">N10</strain>
    </source>
</reference>
<dbReference type="Gene3D" id="2.40.360.10">
    <property type="entry name" value="YmcC-like"/>
    <property type="match status" value="1"/>
</dbReference>
<dbReference type="EMBL" id="CP069370">
    <property type="protein sequence ID" value="QYZ69179.1"/>
    <property type="molecule type" value="Genomic_DNA"/>
</dbReference>
<gene>
    <name evidence="1" type="ORF">JO391_15755</name>
</gene>
<dbReference type="KEGG" id="nsm:JO391_15755"/>
<evidence type="ECO:0000313" key="1">
    <source>
        <dbReference type="EMBL" id="QYZ69179.1"/>
    </source>
</evidence>
<organism evidence="1 2">
    <name type="scientific">Neotabrizicola shimadae</name>
    <dbReference type="NCBI Taxonomy" id="2807096"/>
    <lineage>
        <taxon>Bacteria</taxon>
        <taxon>Pseudomonadati</taxon>
        <taxon>Pseudomonadota</taxon>
        <taxon>Alphaproteobacteria</taxon>
        <taxon>Rhodobacterales</taxon>
        <taxon>Paracoccaceae</taxon>
        <taxon>Neotabrizicola</taxon>
    </lineage>
</organism>
<dbReference type="AlphaFoldDB" id="A0A8G1ED97"/>
<dbReference type="Proteomes" id="UP000826300">
    <property type="component" value="Chromosome"/>
</dbReference>
<dbReference type="Pfam" id="PF11102">
    <property type="entry name" value="YjbF"/>
    <property type="match status" value="1"/>
</dbReference>
<dbReference type="RefSeq" id="WP_220661399.1">
    <property type="nucleotide sequence ID" value="NZ_CP069370.1"/>
</dbReference>
<keyword evidence="2" id="KW-1185">Reference proteome</keyword>
<dbReference type="SUPFAM" id="SSF159270">
    <property type="entry name" value="YmcC-like"/>
    <property type="match status" value="1"/>
</dbReference>
<protein>
    <submittedName>
        <fullName evidence="1">YjbF family lipoprotein</fullName>
    </submittedName>
</protein>
<dbReference type="InterPro" id="IPR023373">
    <property type="entry name" value="YmcC_sf"/>
</dbReference>
<proteinExistence type="predicted"/>